<sequence>MSLKAAAFTTSAGGAPVRLEQRLSLGSGDVLGSHGEEVNEMGTRKAMVSIAAIIAAVTAVCILVILVTRITANYSRRAIRAQPPPLNTTPVWLRLAH</sequence>
<feature type="transmembrane region" description="Helical" evidence="1">
    <location>
        <begin position="46"/>
        <end position="67"/>
    </location>
</feature>
<dbReference type="EMBL" id="JARKHS020009334">
    <property type="protein sequence ID" value="KAK8779957.1"/>
    <property type="molecule type" value="Genomic_DNA"/>
</dbReference>
<evidence type="ECO:0000313" key="4">
    <source>
        <dbReference type="Proteomes" id="UP001321473"/>
    </source>
</evidence>
<name>A0AAQ4EBC1_AMBAM</name>
<evidence type="ECO:0000256" key="1">
    <source>
        <dbReference type="SAM" id="Phobius"/>
    </source>
</evidence>
<proteinExistence type="predicted"/>
<organism evidence="2 4">
    <name type="scientific">Amblyomma americanum</name>
    <name type="common">Lone star tick</name>
    <dbReference type="NCBI Taxonomy" id="6943"/>
    <lineage>
        <taxon>Eukaryota</taxon>
        <taxon>Metazoa</taxon>
        <taxon>Ecdysozoa</taxon>
        <taxon>Arthropoda</taxon>
        <taxon>Chelicerata</taxon>
        <taxon>Arachnida</taxon>
        <taxon>Acari</taxon>
        <taxon>Parasitiformes</taxon>
        <taxon>Ixodida</taxon>
        <taxon>Ixodoidea</taxon>
        <taxon>Ixodidae</taxon>
        <taxon>Amblyomminae</taxon>
        <taxon>Amblyomma</taxon>
    </lineage>
</organism>
<reference evidence="2 4" key="1">
    <citation type="journal article" date="2023" name="Arcadia Sci">
        <title>De novo assembly of a long-read Amblyomma americanum tick genome.</title>
        <authorList>
            <person name="Chou S."/>
            <person name="Poskanzer K.E."/>
            <person name="Rollins M."/>
            <person name="Thuy-Boun P.S."/>
        </authorList>
    </citation>
    <scope>NUCLEOTIDE SEQUENCE [LARGE SCALE GENOMIC DNA]</scope>
    <source>
        <strain evidence="2">F_SG_1</strain>
        <tissue evidence="2">Salivary glands</tissue>
    </source>
</reference>
<gene>
    <name evidence="3" type="ORF">V5799_018704</name>
    <name evidence="2" type="ORF">V5799_024701</name>
</gene>
<reference evidence="2" key="3">
    <citation type="submission" date="2024-02" db="EMBL/GenBank/DDBJ databases">
        <authorList>
            <person name="Mcdaniel E.A."/>
            <person name="Celebi F.M."/>
            <person name="Reiter T."/>
            <person name="Weiss E.C."/>
            <person name="Chou S."/>
        </authorList>
    </citation>
    <scope>NUCLEOTIDE SEQUENCE</scope>
    <source>
        <strain evidence="2">F_SG_1</strain>
        <tissue evidence="2">Salivary glands</tissue>
    </source>
</reference>
<dbReference type="AlphaFoldDB" id="A0AAQ4EBC1"/>
<dbReference type="EMBL" id="JARKHS020018918">
    <property type="protein sequence ID" value="KAK8772055.1"/>
    <property type="molecule type" value="Genomic_DNA"/>
</dbReference>
<keyword evidence="1" id="KW-0472">Membrane</keyword>
<dbReference type="Proteomes" id="UP001321473">
    <property type="component" value="Unassembled WGS sequence"/>
</dbReference>
<evidence type="ECO:0000313" key="2">
    <source>
        <dbReference type="EMBL" id="KAK8772055.1"/>
    </source>
</evidence>
<keyword evidence="1" id="KW-1133">Transmembrane helix</keyword>
<keyword evidence="1" id="KW-0812">Transmembrane</keyword>
<keyword evidence="4" id="KW-1185">Reference proteome</keyword>
<accession>A0AAQ4EBC1</accession>
<evidence type="ECO:0000313" key="3">
    <source>
        <dbReference type="EMBL" id="KAK8779957.1"/>
    </source>
</evidence>
<protein>
    <submittedName>
        <fullName evidence="2">Uncharacterized protein</fullName>
    </submittedName>
</protein>
<comment type="caution">
    <text evidence="2">The sequence shown here is derived from an EMBL/GenBank/DDBJ whole genome shotgun (WGS) entry which is preliminary data.</text>
</comment>
<reference evidence="2" key="2">
    <citation type="submission" date="2023-03" db="EMBL/GenBank/DDBJ databases">
        <authorList>
            <person name="Thuy-Boun P."/>
        </authorList>
    </citation>
    <scope>NUCLEOTIDE SEQUENCE</scope>
    <source>
        <strain evidence="2">F_SG_1</strain>
        <tissue evidence="2">Salivary glands</tissue>
    </source>
</reference>